<protein>
    <recommendedName>
        <fullName evidence="1">N-acetyltransferase domain-containing protein</fullName>
    </recommendedName>
</protein>
<dbReference type="STRING" id="1196081.A0A364L5W5"/>
<dbReference type="InterPro" id="IPR000182">
    <property type="entry name" value="GNAT_dom"/>
</dbReference>
<name>A0A364L5W5_TALAM</name>
<sequence length="240" mass="26176">MAQSKPDISIVPADENDTLALAQIESMAFDGPSAYALSRTNTAGLTETVSDKEQPLSLNRLMFGLPSTEGYAIRARGLNERLKTSPDFHIYKAVLKEGDAIEKIVGFAAWRFCADVPFPVEDTWKDLPWEGAANPTVCNDFFGGMAKLRTKNLGGKKVALLETLTIDPSAQGLGIGSKMLDKGLEDAKTLGVTEAWLEASDAGYPLYRRYGWRDVEVLTIDFAKYGAEGSTKVTIMKREG</sequence>
<dbReference type="AlphaFoldDB" id="A0A364L5W5"/>
<proteinExistence type="predicted"/>
<dbReference type="PANTHER" id="PTHR42791:SF1">
    <property type="entry name" value="N-ACETYLTRANSFERASE DOMAIN-CONTAINING PROTEIN"/>
    <property type="match status" value="1"/>
</dbReference>
<evidence type="ECO:0000259" key="1">
    <source>
        <dbReference type="PROSITE" id="PS51186"/>
    </source>
</evidence>
<dbReference type="Gene3D" id="3.40.630.30">
    <property type="match status" value="1"/>
</dbReference>
<organism evidence="2 3">
    <name type="scientific">Talaromyces amestolkiae</name>
    <dbReference type="NCBI Taxonomy" id="1196081"/>
    <lineage>
        <taxon>Eukaryota</taxon>
        <taxon>Fungi</taxon>
        <taxon>Dikarya</taxon>
        <taxon>Ascomycota</taxon>
        <taxon>Pezizomycotina</taxon>
        <taxon>Eurotiomycetes</taxon>
        <taxon>Eurotiomycetidae</taxon>
        <taxon>Eurotiales</taxon>
        <taxon>Trichocomaceae</taxon>
        <taxon>Talaromyces</taxon>
        <taxon>Talaromyces sect. Talaromyces</taxon>
    </lineage>
</organism>
<feature type="domain" description="N-acetyltransferase" evidence="1">
    <location>
        <begin position="93"/>
        <end position="240"/>
    </location>
</feature>
<dbReference type="SUPFAM" id="SSF55729">
    <property type="entry name" value="Acyl-CoA N-acyltransferases (Nat)"/>
    <property type="match status" value="1"/>
</dbReference>
<accession>A0A364L5W5</accession>
<dbReference type="InterPro" id="IPR052523">
    <property type="entry name" value="Trichothecene_AcTrans"/>
</dbReference>
<dbReference type="EMBL" id="MIKG01000014">
    <property type="protein sequence ID" value="RAO71205.1"/>
    <property type="molecule type" value="Genomic_DNA"/>
</dbReference>
<dbReference type="OrthoDB" id="2832510at2759"/>
<dbReference type="CDD" id="cd04301">
    <property type="entry name" value="NAT_SF"/>
    <property type="match status" value="1"/>
</dbReference>
<dbReference type="GeneID" id="63796433"/>
<evidence type="ECO:0000313" key="3">
    <source>
        <dbReference type="Proteomes" id="UP000249363"/>
    </source>
</evidence>
<comment type="caution">
    <text evidence="2">The sequence shown here is derived from an EMBL/GenBank/DDBJ whole genome shotgun (WGS) entry which is preliminary data.</text>
</comment>
<dbReference type="Proteomes" id="UP000249363">
    <property type="component" value="Unassembled WGS sequence"/>
</dbReference>
<dbReference type="RefSeq" id="XP_040735721.1">
    <property type="nucleotide sequence ID" value="XM_040879889.1"/>
</dbReference>
<keyword evidence="3" id="KW-1185">Reference proteome</keyword>
<evidence type="ECO:0000313" key="2">
    <source>
        <dbReference type="EMBL" id="RAO71205.1"/>
    </source>
</evidence>
<gene>
    <name evidence="2" type="ORF">BHQ10_007217</name>
</gene>
<dbReference type="Pfam" id="PF00583">
    <property type="entry name" value="Acetyltransf_1"/>
    <property type="match status" value="1"/>
</dbReference>
<dbReference type="InterPro" id="IPR016181">
    <property type="entry name" value="Acyl_CoA_acyltransferase"/>
</dbReference>
<dbReference type="PANTHER" id="PTHR42791">
    <property type="entry name" value="GNAT FAMILY ACETYLTRANSFERASE"/>
    <property type="match status" value="1"/>
</dbReference>
<reference evidence="2 3" key="1">
    <citation type="journal article" date="2017" name="Biotechnol. Biofuels">
        <title>Differential beta-glucosidase expression as a function of carbon source availability in Talaromyces amestolkiae: a genomic and proteomic approach.</title>
        <authorList>
            <person name="de Eugenio L.I."/>
            <person name="Mendez-Liter J.A."/>
            <person name="Nieto-Dominguez M."/>
            <person name="Alonso L."/>
            <person name="Gil-Munoz J."/>
            <person name="Barriuso J."/>
            <person name="Prieto A."/>
            <person name="Martinez M.J."/>
        </authorList>
    </citation>
    <scope>NUCLEOTIDE SEQUENCE [LARGE SCALE GENOMIC DNA]</scope>
    <source>
        <strain evidence="2 3">CIB</strain>
    </source>
</reference>
<dbReference type="PROSITE" id="PS51186">
    <property type="entry name" value="GNAT"/>
    <property type="match status" value="1"/>
</dbReference>
<dbReference type="GO" id="GO:0016747">
    <property type="term" value="F:acyltransferase activity, transferring groups other than amino-acyl groups"/>
    <property type="evidence" value="ECO:0007669"/>
    <property type="project" value="InterPro"/>
</dbReference>